<evidence type="ECO:0000313" key="3">
    <source>
        <dbReference type="Proteomes" id="UP000283387"/>
    </source>
</evidence>
<dbReference type="Pfam" id="PF18871">
    <property type="entry name" value="HEPN_Toprim_N"/>
    <property type="match status" value="1"/>
</dbReference>
<comment type="caution">
    <text evidence="2">The sequence shown here is derived from an EMBL/GenBank/DDBJ whole genome shotgun (WGS) entry which is preliminary data.</text>
</comment>
<organism evidence="2 3">
    <name type="scientific">Mangrovibacterium diazotrophicum</name>
    <dbReference type="NCBI Taxonomy" id="1261403"/>
    <lineage>
        <taxon>Bacteria</taxon>
        <taxon>Pseudomonadati</taxon>
        <taxon>Bacteroidota</taxon>
        <taxon>Bacteroidia</taxon>
        <taxon>Marinilabiliales</taxon>
        <taxon>Prolixibacteraceae</taxon>
        <taxon>Mangrovibacterium</taxon>
    </lineage>
</organism>
<gene>
    <name evidence="2" type="ORF">BC643_3289</name>
</gene>
<dbReference type="EMBL" id="RAPN01000002">
    <property type="protein sequence ID" value="RKD88146.1"/>
    <property type="molecule type" value="Genomic_DNA"/>
</dbReference>
<keyword evidence="3" id="KW-1185">Reference proteome</keyword>
<dbReference type="OrthoDB" id="5141316at2"/>
<proteinExistence type="predicted"/>
<reference evidence="2 3" key="1">
    <citation type="submission" date="2018-09" db="EMBL/GenBank/DDBJ databases">
        <title>Genomic Encyclopedia of Archaeal and Bacterial Type Strains, Phase II (KMG-II): from individual species to whole genera.</title>
        <authorList>
            <person name="Goeker M."/>
        </authorList>
    </citation>
    <scope>NUCLEOTIDE SEQUENCE [LARGE SCALE GENOMIC DNA]</scope>
    <source>
        <strain evidence="2 3">DSM 27148</strain>
    </source>
</reference>
<protein>
    <recommendedName>
        <fullName evidence="1">HEPN/Toprim N-terminal domain-containing protein</fullName>
    </recommendedName>
</protein>
<dbReference type="RefSeq" id="WP_120274334.1">
    <property type="nucleotide sequence ID" value="NZ_RAPN01000002.1"/>
</dbReference>
<dbReference type="Proteomes" id="UP000283387">
    <property type="component" value="Unassembled WGS sequence"/>
</dbReference>
<accession>A0A419VY56</accession>
<dbReference type="InterPro" id="IPR041487">
    <property type="entry name" value="HEPN/Toprim-NTD1"/>
</dbReference>
<evidence type="ECO:0000259" key="1">
    <source>
        <dbReference type="Pfam" id="PF18871"/>
    </source>
</evidence>
<dbReference type="AlphaFoldDB" id="A0A419VY56"/>
<name>A0A419VY56_9BACT</name>
<sequence length="437" mass="50638">MGSYCELYIKDYPIATTKNEIDPFLLSLFQTSDLNVFERKIGDRIQVLYGRENEEEEEEKAIQYFNSAKNIRDRLNVMGFTLTRTIERFEESKEESLVRLRERIEDKTFNDSDRMNKILTNEIQILENNSFDDFIEAVKEIFEHNYGFAVKKENLPDKINPIIPYLLDYGYGLDRFPYDYDQRTLLRALLEATEPDAIITYDITELLESGYYEGEPEEVYDEVIGNLTFDYELGEKFLILTEGTSDINILRDSLELLYPHLTGYYSFMDFGVSNASGSASSLVASIKSFVGADIKNKVIALFDNDTAAESAISGLSKTKIPPNIKIKQYPIIDIAKNYPTIGPTGITNMDINRLACSIEMYLGQDILSQKEGLMPIQWKGYDSKLKKYQGEIIDKTKVQKDFKKKIKECKEDRNKIKDEDWREMHDLLQMIFNTFNE</sequence>
<evidence type="ECO:0000313" key="2">
    <source>
        <dbReference type="EMBL" id="RKD88146.1"/>
    </source>
</evidence>
<feature type="domain" description="HEPN/Toprim N-terminal" evidence="1">
    <location>
        <begin position="1"/>
        <end position="214"/>
    </location>
</feature>